<keyword evidence="9" id="KW-0812">Transmembrane</keyword>
<accession>A0A239A1L0</accession>
<keyword evidence="12" id="KW-1185">Reference proteome</keyword>
<evidence type="ECO:0000256" key="4">
    <source>
        <dbReference type="ARBA" id="ARBA00022803"/>
    </source>
</evidence>
<keyword evidence="11" id="KW-0238">DNA-binding</keyword>
<dbReference type="InterPro" id="IPR009057">
    <property type="entry name" value="Homeodomain-like_sf"/>
</dbReference>
<evidence type="ECO:0000256" key="7">
    <source>
        <dbReference type="ARBA" id="ARBA00038253"/>
    </source>
</evidence>
<dbReference type="Proteomes" id="UP000198379">
    <property type="component" value="Unassembled WGS sequence"/>
</dbReference>
<dbReference type="SMART" id="SM00028">
    <property type="entry name" value="TPR"/>
    <property type="match status" value="6"/>
</dbReference>
<dbReference type="Pfam" id="PF12833">
    <property type="entry name" value="HTH_18"/>
    <property type="match status" value="1"/>
</dbReference>
<dbReference type="InterPro" id="IPR051476">
    <property type="entry name" value="Bac_ResReg_Asp_Phosphatase"/>
</dbReference>
<feature type="transmembrane region" description="Helical" evidence="9">
    <location>
        <begin position="395"/>
        <end position="416"/>
    </location>
</feature>
<dbReference type="PROSITE" id="PS01124">
    <property type="entry name" value="HTH_ARAC_FAMILY_2"/>
    <property type="match status" value="1"/>
</dbReference>
<dbReference type="Gene3D" id="1.10.10.60">
    <property type="entry name" value="Homeodomain-like"/>
    <property type="match status" value="2"/>
</dbReference>
<dbReference type="GO" id="GO:0005737">
    <property type="term" value="C:cytoplasm"/>
    <property type="evidence" value="ECO:0007669"/>
    <property type="project" value="UniProtKB-SubCell"/>
</dbReference>
<evidence type="ECO:0000313" key="12">
    <source>
        <dbReference type="Proteomes" id="UP000198379"/>
    </source>
</evidence>
<keyword evidence="2" id="KW-0963">Cytoplasm</keyword>
<comment type="subcellular location">
    <subcellularLocation>
        <location evidence="1">Cytoplasm</location>
    </subcellularLocation>
</comment>
<dbReference type="PANTHER" id="PTHR46630:SF1">
    <property type="entry name" value="TETRATRICOPEPTIDE REPEAT PROTEIN 29"/>
    <property type="match status" value="1"/>
</dbReference>
<evidence type="ECO:0000256" key="2">
    <source>
        <dbReference type="ARBA" id="ARBA00022490"/>
    </source>
</evidence>
<dbReference type="InterPro" id="IPR018060">
    <property type="entry name" value="HTH_AraC"/>
</dbReference>
<dbReference type="Gene3D" id="1.25.40.10">
    <property type="entry name" value="Tetratricopeptide repeat domain"/>
    <property type="match status" value="3"/>
</dbReference>
<evidence type="ECO:0000256" key="5">
    <source>
        <dbReference type="ARBA" id="ARBA00023015"/>
    </source>
</evidence>
<evidence type="ECO:0000313" key="11">
    <source>
        <dbReference type="EMBL" id="SNR89171.1"/>
    </source>
</evidence>
<keyword evidence="9" id="KW-1133">Transmembrane helix</keyword>
<keyword evidence="4 8" id="KW-0802">TPR repeat</keyword>
<dbReference type="SUPFAM" id="SSF46689">
    <property type="entry name" value="Homeodomain-like"/>
    <property type="match status" value="1"/>
</dbReference>
<gene>
    <name evidence="11" type="ORF">SAMN06265376_10470</name>
</gene>
<dbReference type="GO" id="GO:0003700">
    <property type="term" value="F:DNA-binding transcription factor activity"/>
    <property type="evidence" value="ECO:0007669"/>
    <property type="project" value="InterPro"/>
</dbReference>
<dbReference type="SMART" id="SM00342">
    <property type="entry name" value="HTH_ARAC"/>
    <property type="match status" value="1"/>
</dbReference>
<keyword evidence="3" id="KW-0677">Repeat</keyword>
<comment type="similarity">
    <text evidence="7">Belongs to the Rap family.</text>
</comment>
<dbReference type="PANTHER" id="PTHR46630">
    <property type="entry name" value="TETRATRICOPEPTIDE REPEAT PROTEIN 29"/>
    <property type="match status" value="1"/>
</dbReference>
<dbReference type="SUPFAM" id="SSF48452">
    <property type="entry name" value="TPR-like"/>
    <property type="match status" value="1"/>
</dbReference>
<dbReference type="InterPro" id="IPR011990">
    <property type="entry name" value="TPR-like_helical_dom_sf"/>
</dbReference>
<dbReference type="InterPro" id="IPR019734">
    <property type="entry name" value="TPR_rpt"/>
</dbReference>
<dbReference type="PROSITE" id="PS50005">
    <property type="entry name" value="TPR"/>
    <property type="match status" value="1"/>
</dbReference>
<evidence type="ECO:0000256" key="1">
    <source>
        <dbReference type="ARBA" id="ARBA00004496"/>
    </source>
</evidence>
<reference evidence="11 12" key="1">
    <citation type="submission" date="2017-06" db="EMBL/GenBank/DDBJ databases">
        <authorList>
            <person name="Kim H.J."/>
            <person name="Triplett B.A."/>
        </authorList>
    </citation>
    <scope>NUCLEOTIDE SEQUENCE [LARGE SCALE GENOMIC DNA]</scope>
    <source>
        <strain evidence="11 12">DSM 25597</strain>
    </source>
</reference>
<feature type="domain" description="HTH araC/xylS-type" evidence="10">
    <location>
        <begin position="462"/>
        <end position="570"/>
    </location>
</feature>
<evidence type="ECO:0000256" key="8">
    <source>
        <dbReference type="PROSITE-ProRule" id="PRU00339"/>
    </source>
</evidence>
<dbReference type="Pfam" id="PF13181">
    <property type="entry name" value="TPR_8"/>
    <property type="match status" value="1"/>
</dbReference>
<keyword evidence="6" id="KW-0804">Transcription</keyword>
<evidence type="ECO:0000256" key="3">
    <source>
        <dbReference type="ARBA" id="ARBA00022737"/>
    </source>
</evidence>
<organism evidence="11 12">
    <name type="scientific">Dokdonia pacifica</name>
    <dbReference type="NCBI Taxonomy" id="1627892"/>
    <lineage>
        <taxon>Bacteria</taxon>
        <taxon>Pseudomonadati</taxon>
        <taxon>Bacteroidota</taxon>
        <taxon>Flavobacteriia</taxon>
        <taxon>Flavobacteriales</taxon>
        <taxon>Flavobacteriaceae</taxon>
        <taxon>Dokdonia</taxon>
    </lineage>
</organism>
<evidence type="ECO:0000259" key="10">
    <source>
        <dbReference type="PROSITE" id="PS01124"/>
    </source>
</evidence>
<feature type="repeat" description="TPR" evidence="8">
    <location>
        <begin position="291"/>
        <end position="324"/>
    </location>
</feature>
<dbReference type="EMBL" id="FZNY01000004">
    <property type="protein sequence ID" value="SNR89171.1"/>
    <property type="molecule type" value="Genomic_DNA"/>
</dbReference>
<proteinExistence type="inferred from homology"/>
<protein>
    <submittedName>
        <fullName evidence="11">AraC-type DNA-binding protein</fullName>
    </submittedName>
</protein>
<name>A0A239A1L0_9FLAO</name>
<evidence type="ECO:0000256" key="9">
    <source>
        <dbReference type="SAM" id="Phobius"/>
    </source>
</evidence>
<keyword evidence="9" id="KW-0472">Membrane</keyword>
<keyword evidence="5" id="KW-0805">Transcription regulation</keyword>
<dbReference type="AlphaFoldDB" id="A0A239A1L0"/>
<sequence>MYSPSRYKIYLTSIHILIIFFLPIQHKVFAQLQDIPKDIRQETNDQLKSNILELSQEEAVIYEKELLRRLESNSDRVALYEELSRAFSKQGDNKRSIRYVKEAILYAQFIKDKEKLIELYRLLGNSELFAWHDQEALDAYYKALEIAQKQGNIDQKVIFLNPNIAIIRRRMRQLDKALEACNEALAIIPNTIYNNERDHVNLLTIVSEVHLDIQQSETRLDLQQYDTVLKYVNQGLSMSNELDYKAGLIDLYTKKGTVYFYKKDYTAALQYLKTADRILKESEIKHKSFVININYFLASCYVENKEYKNAIDKLQQIIDLKEEEDKNHTRLINTYKLMATSYEGLGESKNSLYWYNKYSTLNEKYQKGKDKVVNTIYEKDTGILGQEIAVQKRNAIYFLCLLIAVSGICILIIYIYKKKQRASKQSFNKLLKKVNQLEMSSKESPKSKEKSREVIIDDEKVRAVLKGLKRLEDQEFFLNTDCSLRSMAKKVKTNATYLSKIINTHKGLSYNDYINNLRIDYAVNRIKSDKKFRSFSIKSIATELGYKSDYSFAKHFKSKTGINPSYYIKRIENI</sequence>
<dbReference type="GO" id="GO:0043565">
    <property type="term" value="F:sequence-specific DNA binding"/>
    <property type="evidence" value="ECO:0007669"/>
    <property type="project" value="InterPro"/>
</dbReference>
<evidence type="ECO:0000256" key="6">
    <source>
        <dbReference type="ARBA" id="ARBA00023163"/>
    </source>
</evidence>